<proteinExistence type="predicted"/>
<dbReference type="Gene3D" id="1.10.1280.10">
    <property type="entry name" value="Di-copper center containing domain from catechol oxidase"/>
    <property type="match status" value="1"/>
</dbReference>
<protein>
    <submittedName>
        <fullName evidence="5">Cytochrome c oxidase subunit 1</fullName>
        <ecNumber evidence="5">2.7.11.1</ecNumber>
    </submittedName>
</protein>
<evidence type="ECO:0000313" key="5">
    <source>
        <dbReference type="EMBL" id="KAK0528174.1"/>
    </source>
</evidence>
<dbReference type="SUPFAM" id="SSF48056">
    <property type="entry name" value="Di-copper centre-containing domain"/>
    <property type="match status" value="1"/>
</dbReference>
<evidence type="ECO:0000313" key="6">
    <source>
        <dbReference type="Proteomes" id="UP001176521"/>
    </source>
</evidence>
<dbReference type="PANTHER" id="PTHR11474">
    <property type="entry name" value="TYROSINASE FAMILY MEMBER"/>
    <property type="match status" value="1"/>
</dbReference>
<dbReference type="Pfam" id="PF00264">
    <property type="entry name" value="Tyrosinase"/>
    <property type="match status" value="1"/>
</dbReference>
<feature type="domain" description="Tyrosinase copper-binding" evidence="4">
    <location>
        <begin position="139"/>
        <end position="369"/>
    </location>
</feature>
<dbReference type="InterPro" id="IPR002227">
    <property type="entry name" value="Tyrosinase_Cu-bd"/>
</dbReference>
<feature type="signal peptide" evidence="3">
    <location>
        <begin position="1"/>
        <end position="23"/>
    </location>
</feature>
<keyword evidence="1" id="KW-0479">Metal-binding</keyword>
<dbReference type="EC" id="2.7.11.1" evidence="5"/>
<dbReference type="PRINTS" id="PR00092">
    <property type="entry name" value="TYROSINASE"/>
</dbReference>
<keyword evidence="5" id="KW-0808">Transferase</keyword>
<keyword evidence="2" id="KW-0186">Copper</keyword>
<dbReference type="GO" id="GO:0004674">
    <property type="term" value="F:protein serine/threonine kinase activity"/>
    <property type="evidence" value="ECO:0007669"/>
    <property type="project" value="UniProtKB-EC"/>
</dbReference>
<dbReference type="InterPro" id="IPR008922">
    <property type="entry name" value="Di-copper_centre_dom_sf"/>
</dbReference>
<evidence type="ECO:0000256" key="1">
    <source>
        <dbReference type="ARBA" id="ARBA00022723"/>
    </source>
</evidence>
<dbReference type="AlphaFoldDB" id="A0AAN6JJ46"/>
<keyword evidence="3" id="KW-0732">Signal</keyword>
<keyword evidence="6" id="KW-1185">Reference proteome</keyword>
<dbReference type="GO" id="GO:0016491">
    <property type="term" value="F:oxidoreductase activity"/>
    <property type="evidence" value="ECO:0007669"/>
    <property type="project" value="InterPro"/>
</dbReference>
<name>A0AAN6JJ46_9BASI</name>
<evidence type="ECO:0000256" key="3">
    <source>
        <dbReference type="SAM" id="SignalP"/>
    </source>
</evidence>
<dbReference type="GO" id="GO:0046872">
    <property type="term" value="F:metal ion binding"/>
    <property type="evidence" value="ECO:0007669"/>
    <property type="project" value="UniProtKB-KW"/>
</dbReference>
<dbReference type="InterPro" id="IPR050316">
    <property type="entry name" value="Tyrosinase/Hemocyanin"/>
</dbReference>
<gene>
    <name evidence="5" type="primary">PKA4_1</name>
    <name evidence="5" type="ORF">OC842_004632</name>
</gene>
<dbReference type="PANTHER" id="PTHR11474:SF126">
    <property type="entry name" value="TYROSINASE-LIKE PROTEIN TYR-1-RELATED"/>
    <property type="match status" value="1"/>
</dbReference>
<sequence>MRRFLVRLTSLALLLLFALQASAVPLPGDTGHNSTSKSDAPFFEAVHAPQRPPLPFCKAHHLNATRNIPFAPILHDYIGRKGTDGHRCEAGLAERVEWRALTPAQRQGWIDAVWCLSAMPSRLAGTETRLDGRRTSLLSDFALIHIRMFYVVHYVAAFLPWHRLFLLAHHRALRDCGYLGPMPYWDWCEGGHKKNSLLNARLPFETLPTTAIDADTGNVLSSPIFSDTLGIGGNGSYPNGTVTKGPFAYLPLDYSSNPDFNASRVLDQPHYLRRTIGVRNAHNSTQRLSEQAYNSSAVHRVLTASVSNFSVFWPLLEGLPKRLDIVGAGPHSAIHEMMGGDLFYPHSPFEPMFFLHHANIDRLWWAWQNGETTARGGRGRNARMNGTDATSNIWSYSGNTVQLSIDPLGGPPASLFDVQTLQGLIMPNMETYKLLDITRPPLCYNV</sequence>
<accession>A0AAN6JJ46</accession>
<reference evidence="5" key="1">
    <citation type="journal article" date="2023" name="PhytoFront">
        <title>Draft Genome Resources of Seven Strains of Tilletia horrida, Causal Agent of Kernel Smut of Rice.</title>
        <authorList>
            <person name="Khanal S."/>
            <person name="Antony Babu S."/>
            <person name="Zhou X.G."/>
        </authorList>
    </citation>
    <scope>NUCLEOTIDE SEQUENCE</scope>
    <source>
        <strain evidence="5">TX3</strain>
    </source>
</reference>
<dbReference type="EMBL" id="JAPDMQ010000282">
    <property type="protein sequence ID" value="KAK0528174.1"/>
    <property type="molecule type" value="Genomic_DNA"/>
</dbReference>
<evidence type="ECO:0000259" key="4">
    <source>
        <dbReference type="Pfam" id="PF00264"/>
    </source>
</evidence>
<feature type="chain" id="PRO_5042919850" evidence="3">
    <location>
        <begin position="24"/>
        <end position="446"/>
    </location>
</feature>
<comment type="caution">
    <text evidence="5">The sequence shown here is derived from an EMBL/GenBank/DDBJ whole genome shotgun (WGS) entry which is preliminary data.</text>
</comment>
<dbReference type="Proteomes" id="UP001176521">
    <property type="component" value="Unassembled WGS sequence"/>
</dbReference>
<evidence type="ECO:0000256" key="2">
    <source>
        <dbReference type="ARBA" id="ARBA00023008"/>
    </source>
</evidence>
<organism evidence="5 6">
    <name type="scientific">Tilletia horrida</name>
    <dbReference type="NCBI Taxonomy" id="155126"/>
    <lineage>
        <taxon>Eukaryota</taxon>
        <taxon>Fungi</taxon>
        <taxon>Dikarya</taxon>
        <taxon>Basidiomycota</taxon>
        <taxon>Ustilaginomycotina</taxon>
        <taxon>Exobasidiomycetes</taxon>
        <taxon>Tilletiales</taxon>
        <taxon>Tilletiaceae</taxon>
        <taxon>Tilletia</taxon>
    </lineage>
</organism>